<sequence>MTKWRFDWLPVTRVNILASASQSDLLPFFQGKEYQGGQTRRNKKKSCLSMRQLF</sequence>
<reference evidence="1 2" key="1">
    <citation type="submission" date="2016-09" db="EMBL/GenBank/DDBJ databases">
        <authorList>
            <person name="Capua I."/>
            <person name="De Benedictis P."/>
            <person name="Joannis T."/>
            <person name="Lombin L.H."/>
            <person name="Cattoli G."/>
        </authorList>
    </citation>
    <scope>NUCLEOTIDE SEQUENCE [LARGE SCALE GENOMIC DNA]</scope>
    <source>
        <strain evidence="1 2">UB20</strain>
    </source>
</reference>
<evidence type="ECO:0000313" key="1">
    <source>
        <dbReference type="EMBL" id="SCQ21643.1"/>
    </source>
</evidence>
<organism evidence="1 2">
    <name type="scientific">Tannerella forsythia</name>
    <name type="common">Bacteroides forsythus</name>
    <dbReference type="NCBI Taxonomy" id="28112"/>
    <lineage>
        <taxon>Bacteria</taxon>
        <taxon>Pseudomonadati</taxon>
        <taxon>Bacteroidota</taxon>
        <taxon>Bacteroidia</taxon>
        <taxon>Bacteroidales</taxon>
        <taxon>Tannerellaceae</taxon>
        <taxon>Tannerella</taxon>
    </lineage>
</organism>
<gene>
    <name evidence="1" type="ORF">TFUB20_01447</name>
</gene>
<dbReference type="AlphaFoldDB" id="A0A1D3UKW9"/>
<evidence type="ECO:0000313" key="2">
    <source>
        <dbReference type="Proteomes" id="UP000182057"/>
    </source>
</evidence>
<dbReference type="Proteomes" id="UP000182057">
    <property type="component" value="Unassembled WGS sequence"/>
</dbReference>
<protein>
    <submittedName>
        <fullName evidence="1">Uncharacterized protein</fullName>
    </submittedName>
</protein>
<accession>A0A1D3UKW9</accession>
<dbReference type="EMBL" id="FMMM01000054">
    <property type="protein sequence ID" value="SCQ21643.1"/>
    <property type="molecule type" value="Genomic_DNA"/>
</dbReference>
<name>A0A1D3UKW9_TANFO</name>
<proteinExistence type="predicted"/>